<evidence type="ECO:0000259" key="1">
    <source>
        <dbReference type="Pfam" id="PF13966"/>
    </source>
</evidence>
<feature type="domain" description="Reverse transcriptase zinc-binding" evidence="1">
    <location>
        <begin position="114"/>
        <end position="183"/>
    </location>
</feature>
<name>A0A9W3C603_RAPSA</name>
<evidence type="ECO:0000313" key="3">
    <source>
        <dbReference type="RefSeq" id="XP_056846887.1"/>
    </source>
</evidence>
<accession>A0A9W3C603</accession>
<protein>
    <submittedName>
        <fullName evidence="3">Uncharacterized protein LOC130497767</fullName>
    </submittedName>
</protein>
<dbReference type="PANTHER" id="PTHR47746">
    <property type="entry name" value="ZF-RVT DOMAIN-CONTAINING PROTEIN"/>
    <property type="match status" value="1"/>
</dbReference>
<sequence length="279" mass="31514">MERIGVCLNFELYGNWFKVPIRSGSTASFWHDNWTGLGPLINITGANGPRVTGLSSALTVKQAALRGAWSRPRGRHPILLLMRACLPDLPADINSSLPDIFLWRNTMHLPPAAFSSSLTWSTLHPMPPTVAWYSSVWFSGNIPKHSFITWVAARDRMPTRDKLRRWGLDVTPLCPLCDSADETPLSPPNSFEQTMVWLRSCTNVAKLKVMCKIIFQAAVYIIWKERNSRIHNASSRPASSLLQELQLILRAKLQGLDQKESFGFSTFNHSFFKYVSLEV</sequence>
<proteinExistence type="predicted"/>
<evidence type="ECO:0000313" key="2">
    <source>
        <dbReference type="Proteomes" id="UP000504610"/>
    </source>
</evidence>
<dbReference type="Proteomes" id="UP000504610">
    <property type="component" value="Chromosome 7"/>
</dbReference>
<dbReference type="PANTHER" id="PTHR47746:SF83">
    <property type="entry name" value="NON-LTR RETROLELEMENT REVERSE TRANSCRIPTASE-RELATED"/>
    <property type="match status" value="1"/>
</dbReference>
<dbReference type="RefSeq" id="XP_056846887.1">
    <property type="nucleotide sequence ID" value="XM_056990907.1"/>
</dbReference>
<gene>
    <name evidence="3" type="primary">LOC130497767</name>
</gene>
<reference evidence="2" key="1">
    <citation type="journal article" date="2019" name="Database">
        <title>The radish genome database (RadishGD): an integrated information resource for radish genomics.</title>
        <authorList>
            <person name="Yu H.J."/>
            <person name="Baek S."/>
            <person name="Lee Y.J."/>
            <person name="Cho A."/>
            <person name="Mun J.H."/>
        </authorList>
    </citation>
    <scope>NUCLEOTIDE SEQUENCE [LARGE SCALE GENOMIC DNA]</scope>
    <source>
        <strain evidence="2">cv. WK10039</strain>
    </source>
</reference>
<keyword evidence="2" id="KW-1185">Reference proteome</keyword>
<dbReference type="Pfam" id="PF13966">
    <property type="entry name" value="zf-RVT"/>
    <property type="match status" value="1"/>
</dbReference>
<reference evidence="3" key="2">
    <citation type="submission" date="2025-08" db="UniProtKB">
        <authorList>
            <consortium name="RefSeq"/>
        </authorList>
    </citation>
    <scope>IDENTIFICATION</scope>
    <source>
        <tissue evidence="3">Leaf</tissue>
    </source>
</reference>
<dbReference type="InterPro" id="IPR026960">
    <property type="entry name" value="RVT-Znf"/>
</dbReference>
<dbReference type="KEGG" id="rsz:130497767"/>
<dbReference type="GeneID" id="130497767"/>
<dbReference type="OrthoDB" id="1107057at2759"/>
<dbReference type="AlphaFoldDB" id="A0A9W3C603"/>
<organism evidence="2 3">
    <name type="scientific">Raphanus sativus</name>
    <name type="common">Radish</name>
    <name type="synonym">Raphanus raphanistrum var. sativus</name>
    <dbReference type="NCBI Taxonomy" id="3726"/>
    <lineage>
        <taxon>Eukaryota</taxon>
        <taxon>Viridiplantae</taxon>
        <taxon>Streptophyta</taxon>
        <taxon>Embryophyta</taxon>
        <taxon>Tracheophyta</taxon>
        <taxon>Spermatophyta</taxon>
        <taxon>Magnoliopsida</taxon>
        <taxon>eudicotyledons</taxon>
        <taxon>Gunneridae</taxon>
        <taxon>Pentapetalae</taxon>
        <taxon>rosids</taxon>
        <taxon>malvids</taxon>
        <taxon>Brassicales</taxon>
        <taxon>Brassicaceae</taxon>
        <taxon>Brassiceae</taxon>
        <taxon>Raphanus</taxon>
    </lineage>
</organism>